<gene>
    <name evidence="1" type="ORF">B296_00017220</name>
</gene>
<evidence type="ECO:0000313" key="2">
    <source>
        <dbReference type="Proteomes" id="UP000287651"/>
    </source>
</evidence>
<accession>A0A426ZQ10</accession>
<reference evidence="1 2" key="1">
    <citation type="journal article" date="2014" name="Agronomy (Basel)">
        <title>A Draft Genome Sequence for Ensete ventricosum, the Drought-Tolerant Tree Against Hunger.</title>
        <authorList>
            <person name="Harrison J."/>
            <person name="Moore K.A."/>
            <person name="Paszkiewicz K."/>
            <person name="Jones T."/>
            <person name="Grant M."/>
            <person name="Ambacheew D."/>
            <person name="Muzemil S."/>
            <person name="Studholme D.J."/>
        </authorList>
    </citation>
    <scope>NUCLEOTIDE SEQUENCE [LARGE SCALE GENOMIC DNA]</scope>
</reference>
<sequence>MTCGRTAITSAIGDFRRGRTMVASTIDDFSHGRTVAPSPLGAGRPLGQEMMVATLQLVLGSLQLHDPMAN</sequence>
<dbReference type="AlphaFoldDB" id="A0A426ZQ10"/>
<evidence type="ECO:0000313" key="1">
    <source>
        <dbReference type="EMBL" id="RRT66058.1"/>
    </source>
</evidence>
<proteinExistence type="predicted"/>
<dbReference type="EMBL" id="AMZH03005576">
    <property type="protein sequence ID" value="RRT66058.1"/>
    <property type="molecule type" value="Genomic_DNA"/>
</dbReference>
<organism evidence="1 2">
    <name type="scientific">Ensete ventricosum</name>
    <name type="common">Abyssinian banana</name>
    <name type="synonym">Musa ensete</name>
    <dbReference type="NCBI Taxonomy" id="4639"/>
    <lineage>
        <taxon>Eukaryota</taxon>
        <taxon>Viridiplantae</taxon>
        <taxon>Streptophyta</taxon>
        <taxon>Embryophyta</taxon>
        <taxon>Tracheophyta</taxon>
        <taxon>Spermatophyta</taxon>
        <taxon>Magnoliopsida</taxon>
        <taxon>Liliopsida</taxon>
        <taxon>Zingiberales</taxon>
        <taxon>Musaceae</taxon>
        <taxon>Ensete</taxon>
    </lineage>
</organism>
<comment type="caution">
    <text evidence="1">The sequence shown here is derived from an EMBL/GenBank/DDBJ whole genome shotgun (WGS) entry which is preliminary data.</text>
</comment>
<protein>
    <submittedName>
        <fullName evidence="1">Uncharacterized protein</fullName>
    </submittedName>
</protein>
<dbReference type="Proteomes" id="UP000287651">
    <property type="component" value="Unassembled WGS sequence"/>
</dbReference>
<name>A0A426ZQ10_ENSVE</name>